<accession>A0ABP1EWJ4</accession>
<dbReference type="RefSeq" id="WP_348716496.1">
    <property type="nucleotide sequence ID" value="NZ_CAXJIO010000011.1"/>
</dbReference>
<keyword evidence="1" id="KW-0732">Signal</keyword>
<sequence>MRKICFSFVVLWLCIGSLYSQNMTPTKLNNVLTSVSDSIIQLNNQWKFSIKGVPFICIADSTHNRMRIISPIAHSNKLTEELKTASLIANFHTALDVKYAITDDILWSVFIHPLKELSEAQLLDAMSQVYYANVTFGTTFSSTALVFPGKKPKPKPPIQKNKNLINKI</sequence>
<reference evidence="2 3" key="1">
    <citation type="submission" date="2024-05" db="EMBL/GenBank/DDBJ databases">
        <authorList>
            <person name="Duchaud E."/>
        </authorList>
    </citation>
    <scope>NUCLEOTIDE SEQUENCE [LARGE SCALE GENOMIC DNA]</scope>
    <source>
        <strain evidence="2">Ena-SAMPLE-TAB-13-05-2024-13:56:06:370-140308</strain>
    </source>
</reference>
<protein>
    <submittedName>
        <fullName evidence="2">Uncharacterized protein</fullName>
    </submittedName>
</protein>
<name>A0ABP1EWJ4_9FLAO</name>
<keyword evidence="3" id="KW-1185">Reference proteome</keyword>
<evidence type="ECO:0000313" key="3">
    <source>
        <dbReference type="Proteomes" id="UP001497527"/>
    </source>
</evidence>
<feature type="signal peptide" evidence="1">
    <location>
        <begin position="1"/>
        <end position="22"/>
    </location>
</feature>
<gene>
    <name evidence="2" type="ORF">T190423A01A_20537</name>
</gene>
<organism evidence="2 3">
    <name type="scientific">Tenacibaculum polynesiense</name>
    <dbReference type="NCBI Taxonomy" id="3137857"/>
    <lineage>
        <taxon>Bacteria</taxon>
        <taxon>Pseudomonadati</taxon>
        <taxon>Bacteroidota</taxon>
        <taxon>Flavobacteriia</taxon>
        <taxon>Flavobacteriales</taxon>
        <taxon>Flavobacteriaceae</taxon>
        <taxon>Tenacibaculum</taxon>
    </lineage>
</organism>
<dbReference type="SUPFAM" id="SSF69635">
    <property type="entry name" value="Type III secretory system chaperone-like"/>
    <property type="match status" value="1"/>
</dbReference>
<dbReference type="EMBL" id="CAXJIO010000011">
    <property type="protein sequence ID" value="CAL2102786.1"/>
    <property type="molecule type" value="Genomic_DNA"/>
</dbReference>
<evidence type="ECO:0000256" key="1">
    <source>
        <dbReference type="SAM" id="SignalP"/>
    </source>
</evidence>
<evidence type="ECO:0000313" key="2">
    <source>
        <dbReference type="EMBL" id="CAL2102786.1"/>
    </source>
</evidence>
<proteinExistence type="predicted"/>
<dbReference type="Proteomes" id="UP001497527">
    <property type="component" value="Unassembled WGS sequence"/>
</dbReference>
<feature type="chain" id="PRO_5047166482" evidence="1">
    <location>
        <begin position="23"/>
        <end position="168"/>
    </location>
</feature>
<comment type="caution">
    <text evidence="2">The sequence shown here is derived from an EMBL/GenBank/DDBJ whole genome shotgun (WGS) entry which is preliminary data.</text>
</comment>